<evidence type="ECO:0000313" key="1">
    <source>
        <dbReference type="EMBL" id="KIK74504.1"/>
    </source>
</evidence>
<accession>A0A0D0D3J8</accession>
<evidence type="ECO:0000313" key="2">
    <source>
        <dbReference type="Proteomes" id="UP000054538"/>
    </source>
</evidence>
<sequence length="123" mass="14342">MANPHEQEVPDYTSIEYTEARAMFTADRKSDTEATLILTNVWRFNNAHACQLWDRQQEALEEARWTEGARLASLKEQEKATKEEEEELSRHKECKKYKNKYVPILKTPLSDAPIFTPCCYANT</sequence>
<dbReference type="OrthoDB" id="2688210at2759"/>
<reference evidence="1 2" key="1">
    <citation type="submission" date="2014-04" db="EMBL/GenBank/DDBJ databases">
        <authorList>
            <consortium name="DOE Joint Genome Institute"/>
            <person name="Kuo A."/>
            <person name="Kohler A."/>
            <person name="Jargeat P."/>
            <person name="Nagy L.G."/>
            <person name="Floudas D."/>
            <person name="Copeland A."/>
            <person name="Barry K.W."/>
            <person name="Cichocki N."/>
            <person name="Veneault-Fourrey C."/>
            <person name="LaButti K."/>
            <person name="Lindquist E.A."/>
            <person name="Lipzen A."/>
            <person name="Lundell T."/>
            <person name="Morin E."/>
            <person name="Murat C."/>
            <person name="Sun H."/>
            <person name="Tunlid A."/>
            <person name="Henrissat B."/>
            <person name="Grigoriev I.V."/>
            <person name="Hibbett D.S."/>
            <person name="Martin F."/>
            <person name="Nordberg H.P."/>
            <person name="Cantor M.N."/>
            <person name="Hua S.X."/>
        </authorList>
    </citation>
    <scope>NUCLEOTIDE SEQUENCE [LARGE SCALE GENOMIC DNA]</scope>
    <source>
        <strain evidence="1 2">Ve08.2h10</strain>
    </source>
</reference>
<dbReference type="EMBL" id="KN828802">
    <property type="protein sequence ID" value="KIK74504.1"/>
    <property type="molecule type" value="Genomic_DNA"/>
</dbReference>
<dbReference type="Proteomes" id="UP000054538">
    <property type="component" value="Unassembled WGS sequence"/>
</dbReference>
<dbReference type="HOGENOM" id="CLU_052398_3_1_1"/>
<gene>
    <name evidence="1" type="ORF">PAXRUDRAFT_19806</name>
</gene>
<keyword evidence="2" id="KW-1185">Reference proteome</keyword>
<name>A0A0D0D3J8_9AGAM</name>
<dbReference type="InParanoid" id="A0A0D0D3J8"/>
<dbReference type="AlphaFoldDB" id="A0A0D0D3J8"/>
<reference evidence="2" key="2">
    <citation type="submission" date="2015-01" db="EMBL/GenBank/DDBJ databases">
        <title>Evolutionary Origins and Diversification of the Mycorrhizal Mutualists.</title>
        <authorList>
            <consortium name="DOE Joint Genome Institute"/>
            <consortium name="Mycorrhizal Genomics Consortium"/>
            <person name="Kohler A."/>
            <person name="Kuo A."/>
            <person name="Nagy L.G."/>
            <person name="Floudas D."/>
            <person name="Copeland A."/>
            <person name="Barry K.W."/>
            <person name="Cichocki N."/>
            <person name="Veneault-Fourrey C."/>
            <person name="LaButti K."/>
            <person name="Lindquist E.A."/>
            <person name="Lipzen A."/>
            <person name="Lundell T."/>
            <person name="Morin E."/>
            <person name="Murat C."/>
            <person name="Riley R."/>
            <person name="Ohm R."/>
            <person name="Sun H."/>
            <person name="Tunlid A."/>
            <person name="Henrissat B."/>
            <person name="Grigoriev I.V."/>
            <person name="Hibbett D.S."/>
            <person name="Martin F."/>
        </authorList>
    </citation>
    <scope>NUCLEOTIDE SEQUENCE [LARGE SCALE GENOMIC DNA]</scope>
    <source>
        <strain evidence="2">Ve08.2h10</strain>
    </source>
</reference>
<organism evidence="1 2">
    <name type="scientific">Paxillus rubicundulus Ve08.2h10</name>
    <dbReference type="NCBI Taxonomy" id="930991"/>
    <lineage>
        <taxon>Eukaryota</taxon>
        <taxon>Fungi</taxon>
        <taxon>Dikarya</taxon>
        <taxon>Basidiomycota</taxon>
        <taxon>Agaricomycotina</taxon>
        <taxon>Agaricomycetes</taxon>
        <taxon>Agaricomycetidae</taxon>
        <taxon>Boletales</taxon>
        <taxon>Paxilineae</taxon>
        <taxon>Paxillaceae</taxon>
        <taxon>Paxillus</taxon>
    </lineage>
</organism>
<protein>
    <submittedName>
        <fullName evidence="1">Uncharacterized protein</fullName>
    </submittedName>
</protein>
<proteinExistence type="predicted"/>